<dbReference type="PATRIC" id="fig|742734.4.peg.2220"/>
<accession>A0A0J9C6J3</accession>
<comment type="caution">
    <text evidence="1">The sequence shown here is derived from an EMBL/GenBank/DDBJ whole genome shotgun (WGS) entry which is preliminary data.</text>
</comment>
<dbReference type="SUPFAM" id="SSF109604">
    <property type="entry name" value="HD-domain/PDEase-like"/>
    <property type="match status" value="1"/>
</dbReference>
<dbReference type="Gene3D" id="1.10.3210.10">
    <property type="entry name" value="Hypothetical protein af1432"/>
    <property type="match status" value="1"/>
</dbReference>
<dbReference type="EMBL" id="ADLK01000019">
    <property type="protein sequence ID" value="KMW20054.1"/>
    <property type="molecule type" value="Genomic_DNA"/>
</dbReference>
<evidence type="ECO:0000313" key="2">
    <source>
        <dbReference type="Proteomes" id="UP000037392"/>
    </source>
</evidence>
<evidence type="ECO:0008006" key="3">
    <source>
        <dbReference type="Google" id="ProtNLM"/>
    </source>
</evidence>
<gene>
    <name evidence="1" type="ORF">HMPREF9470_02069</name>
</gene>
<organism evidence="1 2">
    <name type="scientific">[Clostridium] citroniae WAL-19142</name>
    <dbReference type="NCBI Taxonomy" id="742734"/>
    <lineage>
        <taxon>Bacteria</taxon>
        <taxon>Bacillati</taxon>
        <taxon>Bacillota</taxon>
        <taxon>Clostridia</taxon>
        <taxon>Lachnospirales</taxon>
        <taxon>Lachnospiraceae</taxon>
        <taxon>Enterocloster</taxon>
    </lineage>
</organism>
<sequence>MPMEPSGLYEYTSDQEYMECVKDILEHPVFQSMDQYIQHGTTTCKTHCIQVSYLGYKFCKRFGGNWRSAARAGLLHDLFLYDWHTHARETGKHFHGFTHPREALRNADRYFNLSWEEETIILRHMWPLTPVPPVTKAGYAITCADKLCSTLETTARFKRWLMMCFFAQPARR</sequence>
<evidence type="ECO:0000313" key="1">
    <source>
        <dbReference type="EMBL" id="KMW20054.1"/>
    </source>
</evidence>
<dbReference type="InterPro" id="IPR003607">
    <property type="entry name" value="HD/PDEase_dom"/>
</dbReference>
<proteinExistence type="predicted"/>
<dbReference type="AlphaFoldDB" id="A0A0J9C6J3"/>
<dbReference type="CDD" id="cd00077">
    <property type="entry name" value="HDc"/>
    <property type="match status" value="1"/>
</dbReference>
<reference evidence="1 2" key="1">
    <citation type="submission" date="2011-04" db="EMBL/GenBank/DDBJ databases">
        <title>The Genome Sequence of Clostridium citroniae WAL-19142.</title>
        <authorList>
            <consortium name="The Broad Institute Genome Sequencing Platform"/>
            <person name="Earl A."/>
            <person name="Ward D."/>
            <person name="Feldgarden M."/>
            <person name="Gevers D."/>
            <person name="Warren Y.A."/>
            <person name="Tyrrell K.L."/>
            <person name="Citron D.M."/>
            <person name="Goldstein E.J."/>
            <person name="Daigneault M."/>
            <person name="Allen-Vercoe E."/>
            <person name="Young S.K."/>
            <person name="Zeng Q."/>
            <person name="Gargeya S."/>
            <person name="Fitzgerald M."/>
            <person name="Haas B."/>
            <person name="Abouelleil A."/>
            <person name="Alvarado L."/>
            <person name="Arachchi H.M."/>
            <person name="Berlin A."/>
            <person name="Brown A."/>
            <person name="Chapman S.B."/>
            <person name="Chen Z."/>
            <person name="Dunbar C."/>
            <person name="Freedman E."/>
            <person name="Gearin G."/>
            <person name="Gellesch M."/>
            <person name="Goldberg J."/>
            <person name="Griggs A."/>
            <person name="Gujja S."/>
            <person name="Heilman E.R."/>
            <person name="Heiman D."/>
            <person name="Howarth C."/>
            <person name="Larson L."/>
            <person name="Lui A."/>
            <person name="MacDonald P.J."/>
            <person name="Mehta T."/>
            <person name="Montmayeur A."/>
            <person name="Murphy C."/>
            <person name="Neiman D."/>
            <person name="Pearson M."/>
            <person name="Priest M."/>
            <person name="Roberts A."/>
            <person name="Saif S."/>
            <person name="Shea T."/>
            <person name="Shenoy N."/>
            <person name="Sisk P."/>
            <person name="Stolte C."/>
            <person name="Sykes S."/>
            <person name="White J."/>
            <person name="Yandava C."/>
            <person name="Wortman J."/>
            <person name="Nusbaum C."/>
            <person name="Birren B."/>
        </authorList>
    </citation>
    <scope>NUCLEOTIDE SEQUENCE [LARGE SCALE GENOMIC DNA]</scope>
    <source>
        <strain evidence="1 2">WAL-19142</strain>
    </source>
</reference>
<protein>
    <recommendedName>
        <fullName evidence="3">HD domain-containing protein</fullName>
    </recommendedName>
</protein>
<dbReference type="Proteomes" id="UP000037392">
    <property type="component" value="Unassembled WGS sequence"/>
</dbReference>
<name>A0A0J9C6J3_9FIRM</name>